<evidence type="ECO:0000313" key="3">
    <source>
        <dbReference type="Proteomes" id="UP000321393"/>
    </source>
</evidence>
<evidence type="ECO:0000313" key="2">
    <source>
        <dbReference type="EMBL" id="TYK26081.1"/>
    </source>
</evidence>
<sequence length="199" mass="22622">MVLVKCKVVESQQCYDGGKGLLFLTPKVSNRVDDVFVNVLALDINDQHVDDEMRTSIIENPKYAQGPEESKGVKKDREKVEGTFVDNVNILHMKKSFTAADHTIATFLKHSLGLYEEIKRGTHSVDVESQAGERTGQHEVYSPNSLASRWHLHVKAQPIWDTVNVFGRGLREDWGRSEKDWGRSGIVKKRERKDYGNVE</sequence>
<dbReference type="AlphaFoldDB" id="A0A5A7VSK1"/>
<dbReference type="Proteomes" id="UP000321393">
    <property type="component" value="Unassembled WGS sequence"/>
</dbReference>
<name>A0A5A7VSK1_CUCMM</name>
<proteinExistence type="predicted"/>
<evidence type="ECO:0000313" key="1">
    <source>
        <dbReference type="EMBL" id="KAA0068099.1"/>
    </source>
</evidence>
<dbReference type="EMBL" id="SSTD01003527">
    <property type="protein sequence ID" value="TYK26081.1"/>
    <property type="molecule type" value="Genomic_DNA"/>
</dbReference>
<dbReference type="EMBL" id="SSTE01000109">
    <property type="protein sequence ID" value="KAA0068099.1"/>
    <property type="molecule type" value="Genomic_DNA"/>
</dbReference>
<dbReference type="Proteomes" id="UP000321947">
    <property type="component" value="Unassembled WGS sequence"/>
</dbReference>
<reference evidence="3 4" key="1">
    <citation type="submission" date="2019-08" db="EMBL/GenBank/DDBJ databases">
        <title>Draft genome sequences of two oriental melons (Cucumis melo L. var makuwa).</title>
        <authorList>
            <person name="Kwon S.-Y."/>
        </authorList>
    </citation>
    <scope>NUCLEOTIDE SEQUENCE [LARGE SCALE GENOMIC DNA]</scope>
    <source>
        <strain evidence="4">cv. Chang Bougi</strain>
        <strain evidence="3">cv. SW 3</strain>
        <tissue evidence="1">Leaf</tissue>
    </source>
</reference>
<gene>
    <name evidence="2" type="ORF">E5676_scaffold1185G00440</name>
    <name evidence="1" type="ORF">E6C27_scaffold238G00570</name>
</gene>
<organism evidence="1 3">
    <name type="scientific">Cucumis melo var. makuwa</name>
    <name type="common">Oriental melon</name>
    <dbReference type="NCBI Taxonomy" id="1194695"/>
    <lineage>
        <taxon>Eukaryota</taxon>
        <taxon>Viridiplantae</taxon>
        <taxon>Streptophyta</taxon>
        <taxon>Embryophyta</taxon>
        <taxon>Tracheophyta</taxon>
        <taxon>Spermatophyta</taxon>
        <taxon>Magnoliopsida</taxon>
        <taxon>eudicotyledons</taxon>
        <taxon>Gunneridae</taxon>
        <taxon>Pentapetalae</taxon>
        <taxon>rosids</taxon>
        <taxon>fabids</taxon>
        <taxon>Cucurbitales</taxon>
        <taxon>Cucurbitaceae</taxon>
        <taxon>Benincaseae</taxon>
        <taxon>Cucumis</taxon>
    </lineage>
</organism>
<comment type="caution">
    <text evidence="1">The sequence shown here is derived from an EMBL/GenBank/DDBJ whole genome shotgun (WGS) entry which is preliminary data.</text>
</comment>
<protein>
    <submittedName>
        <fullName evidence="1">Uncharacterized protein</fullName>
    </submittedName>
</protein>
<accession>A0A5A7VSK1</accession>
<evidence type="ECO:0000313" key="4">
    <source>
        <dbReference type="Proteomes" id="UP000321947"/>
    </source>
</evidence>